<proteinExistence type="predicted"/>
<comment type="caution">
    <text evidence="2">The sequence shown here is derived from an EMBL/GenBank/DDBJ whole genome shotgun (WGS) entry which is preliminary data.</text>
</comment>
<evidence type="ECO:0000313" key="2">
    <source>
        <dbReference type="EMBL" id="GAT65256.1"/>
    </source>
</evidence>
<dbReference type="RefSeq" id="WP_068894631.1">
    <property type="nucleotide sequence ID" value="NZ_BDCX01000002.1"/>
</dbReference>
<dbReference type="Proteomes" id="UP000077701">
    <property type="component" value="Unassembled WGS sequence"/>
</dbReference>
<keyword evidence="1" id="KW-1133">Transmembrane helix</keyword>
<reference evidence="2 3" key="1">
    <citation type="journal article" date="2016" name="Genome Announc.">
        <title>Draft Genome Sequence of Planomonospora sphaerica JCM9374, a Rare Actinomycete.</title>
        <authorList>
            <person name="Dohra H."/>
            <person name="Suzuki T."/>
            <person name="Inoue Y."/>
            <person name="Kodani S."/>
        </authorList>
    </citation>
    <scope>NUCLEOTIDE SEQUENCE [LARGE SCALE GENOMIC DNA]</scope>
    <source>
        <strain evidence="2 3">JCM 9374</strain>
    </source>
</reference>
<dbReference type="OrthoDB" id="153031at2"/>
<gene>
    <name evidence="2" type="ORF">PS9374_00888</name>
</gene>
<keyword evidence="3" id="KW-1185">Reference proteome</keyword>
<sequence>MRRIVGIVLLALGAFLIVLAPLVRFQVAGSLVAAPAAQYGISKLEAEGAQYFSARDLKVMTAQLGVTVTTRGDVSQAKGDTVVWDEFTAVNDVTNNNPNITITERRSAFNKYTGEGVTCCSVNIDDRPVTMEGQIYKWPFDVEQKTYKVFNSVAGKAFDARFVGEEQVNGLTAYKFEQDVPETKTETRSVPASVMGVTDVTGDVQVDRIYKGKNTFWIEPVTGSPVKQEQRRDEVLRTQDGAHSVTALAATIRMTPETVNDLVSNATESKNQISMIKVTIPLVLLLLGLVLLVTGFFVARGADGKA</sequence>
<dbReference type="AlphaFoldDB" id="A0A171BL11"/>
<keyword evidence="1" id="KW-0812">Transmembrane</keyword>
<feature type="transmembrane region" description="Helical" evidence="1">
    <location>
        <begin position="278"/>
        <end position="299"/>
    </location>
</feature>
<evidence type="ECO:0000256" key="1">
    <source>
        <dbReference type="SAM" id="Phobius"/>
    </source>
</evidence>
<keyword evidence="1" id="KW-0472">Membrane</keyword>
<dbReference type="InterPro" id="IPR021424">
    <property type="entry name" value="PorA"/>
</dbReference>
<accession>A0A171BL11</accession>
<protein>
    <submittedName>
        <fullName evidence="2">Membrane protein</fullName>
    </submittedName>
</protein>
<dbReference type="STRING" id="161355.PS9374_00888"/>
<evidence type="ECO:0000313" key="3">
    <source>
        <dbReference type="Proteomes" id="UP000077701"/>
    </source>
</evidence>
<dbReference type="EMBL" id="BDCX01000002">
    <property type="protein sequence ID" value="GAT65256.1"/>
    <property type="molecule type" value="Genomic_DNA"/>
</dbReference>
<dbReference type="Pfam" id="PF11271">
    <property type="entry name" value="PorA"/>
    <property type="match status" value="1"/>
</dbReference>
<reference evidence="3" key="2">
    <citation type="submission" date="2016-04" db="EMBL/GenBank/DDBJ databases">
        <title>Planomonospora sphaerica JCM9374 whole genome shotgun sequence.</title>
        <authorList>
            <person name="Suzuki T."/>
            <person name="Dohra H."/>
            <person name="Kodani S."/>
        </authorList>
    </citation>
    <scope>NUCLEOTIDE SEQUENCE [LARGE SCALE GENOMIC DNA]</scope>
    <source>
        <strain evidence="3">JCM 9374</strain>
    </source>
</reference>
<name>A0A171BL11_9ACTN</name>
<organism evidence="2 3">
    <name type="scientific">Planomonospora sphaerica</name>
    <dbReference type="NCBI Taxonomy" id="161355"/>
    <lineage>
        <taxon>Bacteria</taxon>
        <taxon>Bacillati</taxon>
        <taxon>Actinomycetota</taxon>
        <taxon>Actinomycetes</taxon>
        <taxon>Streptosporangiales</taxon>
        <taxon>Streptosporangiaceae</taxon>
        <taxon>Planomonospora</taxon>
    </lineage>
</organism>